<evidence type="ECO:0000256" key="11">
    <source>
        <dbReference type="ARBA" id="ARBA00030210"/>
    </source>
</evidence>
<dbReference type="PRINTS" id="PR00315">
    <property type="entry name" value="ELONGATNFCT"/>
</dbReference>
<evidence type="ECO:0000256" key="3">
    <source>
        <dbReference type="ARBA" id="ARBA00015765"/>
    </source>
</evidence>
<evidence type="ECO:0000313" key="15">
    <source>
        <dbReference type="EMBL" id="PJF17397.1"/>
    </source>
</evidence>
<protein>
    <recommendedName>
        <fullName evidence="3">Eukaryotic peptide chain release factor GTP-binding subunit</fullName>
    </recommendedName>
    <alternativeName>
        <fullName evidence="13">ERF-3</fullName>
    </alternativeName>
    <alternativeName>
        <fullName evidence="12">ERF2</fullName>
    </alternativeName>
    <alternativeName>
        <fullName evidence="10">Polypeptide release factor 3</fullName>
    </alternativeName>
    <alternativeName>
        <fullName evidence="11">Translation release factor 3</fullName>
    </alternativeName>
</protein>
<sequence>MDEKEIQAFDELAKLSISDDSLGTAGAASSLDKENINVVFIGHVDAGKSTLGGQLLYLTGMVDKRTLEKFEKESKELNRESWYLSWALDTSEEERHKGITVECGRAHFETDKRRFTILDAPGHKNFVPSMISGAAQSDVAVLVISARKGEFETGFEKGGQTREHAMLVKTLGVKRLIVVINKMDEPSVGWAKERWDECIDKLTPFLRQTGFNLKTEVEFIPISGLKGYNIKEPIPQGMCPWYTGPTLLGFLDSMPSIERRLDAPLLMPVSGKYREMGTMVTGKIESGQVKRGQNVLVMPNRHQAEVLGIYIEETEVKSAKSGDNVRLRLKGVEEEDVATGFVVCDPIRPIKAATTFQAQLVILQIKNIIAPGFKAVLHIHTCSEEITIASLEYTIDRKTQEKSSKKPMFVRQNESVVATIECGGTICLEAASDCDPLGRFTLRDEGRTIAVGKVLKVYATDETNAS</sequence>
<keyword evidence="6" id="KW-0677">Repeat</keyword>
<dbReference type="InterPro" id="IPR027417">
    <property type="entry name" value="P-loop_NTPase"/>
</dbReference>
<evidence type="ECO:0000256" key="4">
    <source>
        <dbReference type="ARBA" id="ARBA00022490"/>
    </source>
</evidence>
<dbReference type="PRINTS" id="PR01343">
    <property type="entry name" value="YEASTERF"/>
</dbReference>
<dbReference type="Pfam" id="PF00009">
    <property type="entry name" value="GTP_EFTU"/>
    <property type="match status" value="1"/>
</dbReference>
<evidence type="ECO:0000259" key="14">
    <source>
        <dbReference type="PROSITE" id="PS51722"/>
    </source>
</evidence>
<keyword evidence="7" id="KW-0547">Nucleotide-binding</keyword>
<dbReference type="OrthoDB" id="342024at2759"/>
<evidence type="ECO:0000256" key="1">
    <source>
        <dbReference type="ARBA" id="ARBA00004496"/>
    </source>
</evidence>
<comment type="caution">
    <text evidence="15">The sequence shown here is derived from an EMBL/GenBank/DDBJ whole genome shotgun (WGS) entry which is preliminary data.</text>
</comment>
<keyword evidence="16" id="KW-1185">Reference proteome</keyword>
<evidence type="ECO:0000256" key="13">
    <source>
        <dbReference type="ARBA" id="ARBA00031881"/>
    </source>
</evidence>
<dbReference type="InterPro" id="IPR004161">
    <property type="entry name" value="EFTu-like_2"/>
</dbReference>
<dbReference type="Gene3D" id="2.40.30.10">
    <property type="entry name" value="Translation factors"/>
    <property type="match status" value="2"/>
</dbReference>
<dbReference type="InterPro" id="IPR003285">
    <property type="entry name" value="Sup35"/>
</dbReference>
<dbReference type="InterPro" id="IPR050100">
    <property type="entry name" value="TRAFAC_GTPase_members"/>
</dbReference>
<dbReference type="FunFam" id="3.40.50.300:FF:001202">
    <property type="entry name" value="Translation elongation factor EF-1 subunit alpha"/>
    <property type="match status" value="1"/>
</dbReference>
<dbReference type="InterPro" id="IPR009000">
    <property type="entry name" value="Transl_B-barrel_sf"/>
</dbReference>
<keyword evidence="8" id="KW-0648">Protein biosynthesis</keyword>
<evidence type="ECO:0000256" key="7">
    <source>
        <dbReference type="ARBA" id="ARBA00022741"/>
    </source>
</evidence>
<dbReference type="Proteomes" id="UP000240830">
    <property type="component" value="Unassembled WGS sequence"/>
</dbReference>
<dbReference type="GO" id="GO:0005829">
    <property type="term" value="C:cytosol"/>
    <property type="evidence" value="ECO:0007669"/>
    <property type="project" value="GOC"/>
</dbReference>
<keyword evidence="5" id="KW-0597">Phosphoprotein</keyword>
<evidence type="ECO:0000256" key="12">
    <source>
        <dbReference type="ARBA" id="ARBA00030845"/>
    </source>
</evidence>
<dbReference type="SUPFAM" id="SSF50465">
    <property type="entry name" value="EF-Tu/eEF-1alpha/eIF2-gamma C-terminal domain"/>
    <property type="match status" value="1"/>
</dbReference>
<evidence type="ECO:0000256" key="8">
    <source>
        <dbReference type="ARBA" id="ARBA00022917"/>
    </source>
</evidence>
<evidence type="ECO:0000256" key="10">
    <source>
        <dbReference type="ARBA" id="ARBA00029585"/>
    </source>
</evidence>
<organism evidence="15 16">
    <name type="scientific">Paramicrosporidium saccamoebae</name>
    <dbReference type="NCBI Taxonomy" id="1246581"/>
    <lineage>
        <taxon>Eukaryota</taxon>
        <taxon>Fungi</taxon>
        <taxon>Fungi incertae sedis</taxon>
        <taxon>Cryptomycota</taxon>
        <taxon>Cryptomycota incertae sedis</taxon>
        <taxon>Paramicrosporidium</taxon>
    </lineage>
</organism>
<dbReference type="PANTHER" id="PTHR23115">
    <property type="entry name" value="TRANSLATION FACTOR"/>
    <property type="match status" value="1"/>
</dbReference>
<name>A0A2H9TI04_9FUNG</name>
<dbReference type="STRING" id="1246581.A0A2H9TI04"/>
<dbReference type="InterPro" id="IPR054696">
    <property type="entry name" value="GTP-eEF1A_C"/>
</dbReference>
<evidence type="ECO:0000256" key="2">
    <source>
        <dbReference type="ARBA" id="ARBA00007249"/>
    </source>
</evidence>
<dbReference type="CDD" id="cd04089">
    <property type="entry name" value="eRF3_II"/>
    <property type="match status" value="1"/>
</dbReference>
<dbReference type="Pfam" id="PF03144">
    <property type="entry name" value="GTP_EFTU_D2"/>
    <property type="match status" value="1"/>
</dbReference>
<feature type="domain" description="Tr-type G" evidence="14">
    <location>
        <begin position="33"/>
        <end position="262"/>
    </location>
</feature>
<dbReference type="InterPro" id="IPR031157">
    <property type="entry name" value="G_TR_CS"/>
</dbReference>
<dbReference type="AlphaFoldDB" id="A0A2H9TI04"/>
<dbReference type="CDD" id="cd01883">
    <property type="entry name" value="EF1_alpha"/>
    <property type="match status" value="1"/>
</dbReference>
<dbReference type="GO" id="GO:0002184">
    <property type="term" value="P:cytoplasmic translational termination"/>
    <property type="evidence" value="ECO:0007669"/>
    <property type="project" value="UniProtKB-ARBA"/>
</dbReference>
<gene>
    <name evidence="15" type="ORF">PSACC_02784</name>
</gene>
<evidence type="ECO:0000313" key="16">
    <source>
        <dbReference type="Proteomes" id="UP000240830"/>
    </source>
</evidence>
<evidence type="ECO:0000256" key="9">
    <source>
        <dbReference type="ARBA" id="ARBA00023134"/>
    </source>
</evidence>
<dbReference type="InterPro" id="IPR000795">
    <property type="entry name" value="T_Tr_GTP-bd_dom"/>
</dbReference>
<proteinExistence type="inferred from homology"/>
<dbReference type="CDD" id="cd03704">
    <property type="entry name" value="eRF3_C_III"/>
    <property type="match status" value="1"/>
</dbReference>
<evidence type="ECO:0000256" key="6">
    <source>
        <dbReference type="ARBA" id="ARBA00022737"/>
    </source>
</evidence>
<accession>A0A2H9TI04</accession>
<dbReference type="GO" id="GO:0000288">
    <property type="term" value="P:nuclear-transcribed mRNA catabolic process, deadenylation-dependent decay"/>
    <property type="evidence" value="ECO:0007669"/>
    <property type="project" value="InterPro"/>
</dbReference>
<keyword evidence="4" id="KW-0963">Cytoplasm</keyword>
<dbReference type="PROSITE" id="PS00301">
    <property type="entry name" value="G_TR_1"/>
    <property type="match status" value="1"/>
</dbReference>
<dbReference type="Gene3D" id="3.40.50.300">
    <property type="entry name" value="P-loop containing nucleotide triphosphate hydrolases"/>
    <property type="match status" value="1"/>
</dbReference>
<comment type="subcellular location">
    <subcellularLocation>
        <location evidence="1">Cytoplasm</location>
    </subcellularLocation>
</comment>
<evidence type="ECO:0000256" key="5">
    <source>
        <dbReference type="ARBA" id="ARBA00022553"/>
    </source>
</evidence>
<dbReference type="SUPFAM" id="SSF52540">
    <property type="entry name" value="P-loop containing nucleoside triphosphate hydrolases"/>
    <property type="match status" value="1"/>
</dbReference>
<dbReference type="PROSITE" id="PS51722">
    <property type="entry name" value="G_TR_2"/>
    <property type="match status" value="1"/>
</dbReference>
<dbReference type="EMBL" id="MTSL01000176">
    <property type="protein sequence ID" value="PJF17397.1"/>
    <property type="molecule type" value="Genomic_DNA"/>
</dbReference>
<dbReference type="FunFam" id="2.40.30.10:FF:000020">
    <property type="entry name" value="Translation elongation factor EF-1"/>
    <property type="match status" value="1"/>
</dbReference>
<dbReference type="GO" id="GO:0005525">
    <property type="term" value="F:GTP binding"/>
    <property type="evidence" value="ECO:0007669"/>
    <property type="project" value="UniProtKB-KW"/>
</dbReference>
<dbReference type="GO" id="GO:0003924">
    <property type="term" value="F:GTPase activity"/>
    <property type="evidence" value="ECO:0007669"/>
    <property type="project" value="InterPro"/>
</dbReference>
<dbReference type="InterPro" id="IPR009001">
    <property type="entry name" value="Transl_elong_EF1A/Init_IF2_C"/>
</dbReference>
<comment type="similarity">
    <text evidence="2">Belongs to the TRAFAC class translation factor GTPase superfamily. Classic translation factor GTPase family. EF-Tu/EF-1A subfamily.</text>
</comment>
<keyword evidence="9" id="KW-0342">GTP-binding</keyword>
<dbReference type="Pfam" id="PF22594">
    <property type="entry name" value="GTP-eEF1A_C"/>
    <property type="match status" value="1"/>
</dbReference>
<dbReference type="SUPFAM" id="SSF50447">
    <property type="entry name" value="Translation proteins"/>
    <property type="match status" value="1"/>
</dbReference>
<reference evidence="15 16" key="1">
    <citation type="submission" date="2016-10" db="EMBL/GenBank/DDBJ databases">
        <title>The genome of Paramicrosporidium saccamoebae is the missing link in understanding Cryptomycota and Microsporidia evolution.</title>
        <authorList>
            <person name="Quandt C.A."/>
            <person name="Beaudet D."/>
            <person name="Corsaro D."/>
            <person name="Michel R."/>
            <person name="Corradi N."/>
            <person name="James T."/>
        </authorList>
    </citation>
    <scope>NUCLEOTIDE SEQUENCE [LARGE SCALE GENOMIC DNA]</scope>
    <source>
        <strain evidence="15 16">KSL3</strain>
    </source>
</reference>
<dbReference type="GO" id="GO:0003747">
    <property type="term" value="F:translation release factor activity"/>
    <property type="evidence" value="ECO:0007669"/>
    <property type="project" value="InterPro"/>
</dbReference>